<accession>A0A0W0ZK42</accession>
<dbReference type="EMBL" id="LNYY01000019">
    <property type="protein sequence ID" value="KTD69174.1"/>
    <property type="molecule type" value="Genomic_DNA"/>
</dbReference>
<dbReference type="InterPro" id="IPR036047">
    <property type="entry name" value="F-box-like_dom_sf"/>
</dbReference>
<organism evidence="2 3">
    <name type="scientific">Legionella steelei</name>
    <dbReference type="NCBI Taxonomy" id="947033"/>
    <lineage>
        <taxon>Bacteria</taxon>
        <taxon>Pseudomonadati</taxon>
        <taxon>Pseudomonadota</taxon>
        <taxon>Gammaproteobacteria</taxon>
        <taxon>Legionellales</taxon>
        <taxon>Legionellaceae</taxon>
        <taxon>Legionella</taxon>
    </lineage>
</organism>
<dbReference type="STRING" id="947033.Lste_2332"/>
<sequence length="223" mass="25694">MQDKSENPAKSVAKTKTPDSLQNIILTYIAHNQPALSLNIIHDQRLEISDLKNFLAKNTTLINLLPRELKFEILKQVPLKDWKALRNVSKEWRQLVASEANSRIKLLSAGLNLILTFDTESMMKSLLNQVEAYSLRRGSRHAQVVQLKQLGEYMHCLTTPLAKFLHYHDVINTIQEDIQREYRHGGMGFFPMFSGPQNSQLFQIIRATSSKCLKLTKESWFKD</sequence>
<proteinExistence type="predicted"/>
<evidence type="ECO:0000259" key="1">
    <source>
        <dbReference type="PROSITE" id="PS50181"/>
    </source>
</evidence>
<gene>
    <name evidence="2" type="ORF">Lste_2332</name>
</gene>
<evidence type="ECO:0000313" key="2">
    <source>
        <dbReference type="EMBL" id="KTD69174.1"/>
    </source>
</evidence>
<keyword evidence="3" id="KW-1185">Reference proteome</keyword>
<reference evidence="2 3" key="1">
    <citation type="submission" date="2015-11" db="EMBL/GenBank/DDBJ databases">
        <title>Genomic analysis of 38 Legionella species identifies large and diverse effector repertoires.</title>
        <authorList>
            <person name="Burstein D."/>
            <person name="Amaro F."/>
            <person name="Zusman T."/>
            <person name="Lifshitz Z."/>
            <person name="Cohen O."/>
            <person name="Gilbert J.A."/>
            <person name="Pupko T."/>
            <person name="Shuman H.A."/>
            <person name="Segal G."/>
        </authorList>
    </citation>
    <scope>NUCLEOTIDE SEQUENCE [LARGE SCALE GENOMIC DNA]</scope>
    <source>
        <strain evidence="2 3">IMVS3376</strain>
    </source>
</reference>
<dbReference type="SUPFAM" id="SSF81383">
    <property type="entry name" value="F-box domain"/>
    <property type="match status" value="1"/>
</dbReference>
<dbReference type="Proteomes" id="UP000054926">
    <property type="component" value="Unassembled WGS sequence"/>
</dbReference>
<evidence type="ECO:0000313" key="3">
    <source>
        <dbReference type="Proteomes" id="UP000054926"/>
    </source>
</evidence>
<dbReference type="PROSITE" id="PS50181">
    <property type="entry name" value="FBOX"/>
    <property type="match status" value="1"/>
</dbReference>
<protein>
    <submittedName>
        <fullName evidence="2">F-box domain protein</fullName>
    </submittedName>
</protein>
<dbReference type="Gene3D" id="1.20.1280.50">
    <property type="match status" value="1"/>
</dbReference>
<dbReference type="InterPro" id="IPR001810">
    <property type="entry name" value="F-box_dom"/>
</dbReference>
<dbReference type="SMART" id="SM00256">
    <property type="entry name" value="FBOX"/>
    <property type="match status" value="1"/>
</dbReference>
<comment type="caution">
    <text evidence="2">The sequence shown here is derived from an EMBL/GenBank/DDBJ whole genome shotgun (WGS) entry which is preliminary data.</text>
</comment>
<feature type="domain" description="F-box" evidence="1">
    <location>
        <begin position="59"/>
        <end position="107"/>
    </location>
</feature>
<dbReference type="Pfam" id="PF00646">
    <property type="entry name" value="F-box"/>
    <property type="match status" value="1"/>
</dbReference>
<name>A0A0W0ZK42_9GAMM</name>
<dbReference type="AlphaFoldDB" id="A0A0W0ZK42"/>
<dbReference type="PATRIC" id="fig|947033.5.peg.2473"/>